<dbReference type="InterPro" id="IPR013762">
    <property type="entry name" value="Integrase-like_cat_sf"/>
</dbReference>
<evidence type="ECO:0000313" key="8">
    <source>
        <dbReference type="Proteomes" id="UP000228755"/>
    </source>
</evidence>
<keyword evidence="4" id="KW-0233">DNA recombination</keyword>
<keyword evidence="2" id="KW-0229">DNA integration</keyword>
<proteinExistence type="inferred from homology"/>
<name>A0A2M9HQF6_9BIFI</name>
<reference evidence="7 8" key="1">
    <citation type="submission" date="2017-11" db="EMBL/GenBank/DDBJ databases">
        <title>Draft genome sequences of strains TRE 1, TRE D, TRE H and TRI 7, isolated from tamarins, belonging to four potential novel Bifidobacterium species.</title>
        <authorList>
            <person name="Mattarelli P."/>
            <person name="Modesto M."/>
            <person name="Bonetti A."/>
            <person name="Puglisi E."/>
            <person name="Morelli L."/>
        </authorList>
    </citation>
    <scope>NUCLEOTIDE SEQUENCE [LARGE SCALE GENOMIC DNA]</scope>
    <source>
        <strain evidence="8">TRED</strain>
    </source>
</reference>
<evidence type="ECO:0000256" key="3">
    <source>
        <dbReference type="ARBA" id="ARBA00023125"/>
    </source>
</evidence>
<dbReference type="GO" id="GO:0015074">
    <property type="term" value="P:DNA integration"/>
    <property type="evidence" value="ECO:0007669"/>
    <property type="project" value="UniProtKB-KW"/>
</dbReference>
<feature type="compositionally biased region" description="Polar residues" evidence="5">
    <location>
        <begin position="493"/>
        <end position="506"/>
    </location>
</feature>
<comment type="similarity">
    <text evidence="1">Belongs to the 'phage' integrase family.</text>
</comment>
<dbReference type="GO" id="GO:0003677">
    <property type="term" value="F:DNA binding"/>
    <property type="evidence" value="ECO:0007669"/>
    <property type="project" value="UniProtKB-KW"/>
</dbReference>
<feature type="domain" description="Tyr recombinase" evidence="6">
    <location>
        <begin position="210"/>
        <end position="448"/>
    </location>
</feature>
<evidence type="ECO:0000256" key="4">
    <source>
        <dbReference type="ARBA" id="ARBA00023172"/>
    </source>
</evidence>
<dbReference type="InterPro" id="IPR002104">
    <property type="entry name" value="Integrase_catalytic"/>
</dbReference>
<dbReference type="OrthoDB" id="148546at2"/>
<organism evidence="7 8">
    <name type="scientific">Bifidobacterium scaligerum</name>
    <dbReference type="NCBI Taxonomy" id="2052656"/>
    <lineage>
        <taxon>Bacteria</taxon>
        <taxon>Bacillati</taxon>
        <taxon>Actinomycetota</taxon>
        <taxon>Actinomycetes</taxon>
        <taxon>Bifidobacteriales</taxon>
        <taxon>Bifidobacteriaceae</taxon>
        <taxon>Bifidobacterium</taxon>
    </lineage>
</organism>
<dbReference type="EMBL" id="PGLQ01000003">
    <property type="protein sequence ID" value="PJM79039.1"/>
    <property type="molecule type" value="Genomic_DNA"/>
</dbReference>
<dbReference type="InterPro" id="IPR011010">
    <property type="entry name" value="DNA_brk_join_enz"/>
</dbReference>
<evidence type="ECO:0000256" key="2">
    <source>
        <dbReference type="ARBA" id="ARBA00022908"/>
    </source>
</evidence>
<feature type="region of interest" description="Disordered" evidence="5">
    <location>
        <begin position="466"/>
        <end position="506"/>
    </location>
</feature>
<dbReference type="AlphaFoldDB" id="A0A2M9HQF6"/>
<evidence type="ECO:0000256" key="1">
    <source>
        <dbReference type="ARBA" id="ARBA00008857"/>
    </source>
</evidence>
<evidence type="ECO:0000256" key="5">
    <source>
        <dbReference type="SAM" id="MobiDB-lite"/>
    </source>
</evidence>
<dbReference type="Pfam" id="PF00589">
    <property type="entry name" value="Phage_integrase"/>
    <property type="match status" value="1"/>
</dbReference>
<keyword evidence="3" id="KW-0238">DNA-binding</keyword>
<feature type="compositionally biased region" description="Low complexity" evidence="5">
    <location>
        <begin position="470"/>
        <end position="488"/>
    </location>
</feature>
<dbReference type="PANTHER" id="PTHR30629:SF2">
    <property type="entry name" value="PROPHAGE INTEGRASE INTS-RELATED"/>
    <property type="match status" value="1"/>
</dbReference>
<dbReference type="InterPro" id="IPR050808">
    <property type="entry name" value="Phage_Integrase"/>
</dbReference>
<comment type="caution">
    <text evidence="7">The sequence shown here is derived from an EMBL/GenBank/DDBJ whole genome shotgun (WGS) entry which is preliminary data.</text>
</comment>
<sequence>MGYQEDYEMTIKTMMSEDPAIVLGSPHGEVHVQQLRGKDVYVCNWKQVSGGKMRRCRVYAHTKRDALRRKVERIREIAIEEHNPEPQPQTEKTRTRGTKGTRSNPTVSMFLETWLKGDKNAGGDSKRKYRNNIEAHVLPIIGNRFVKRLTSGDIDNMKKRWDKDSLGHSAQWHTWTTLNTMLNYAVRKNIIVRNPMLGCDEKPRKANPTAARDNLTIDKRTDIMWGVLSWLANPDCPMHRHWPLIQLMLLGLRRSELLGLPCDVIDGKNGVPQFVIRQQLKQKEGGGWYVCNHLKSHHEERRFQMHHPYDAAVHEAIRQRNEITERLREQGRDDVYIDIMDENSKEVIGQCRLLFVREDGTNYTYNDYYQIWHDVLLAFYRRGGGHPSDKLTRDEYWRPHANRHITASLLLRLGVPIEVTQTIIGHMSPEMTAHYQHVYAASKENATSGLGDFVYEQMKAHTLRKDFTVSSRSRQRSATQSRSASANAPTAPTGLSVTASSMDAVS</sequence>
<dbReference type="PROSITE" id="PS51898">
    <property type="entry name" value="TYR_RECOMBINASE"/>
    <property type="match status" value="1"/>
</dbReference>
<dbReference type="Gene3D" id="1.10.443.10">
    <property type="entry name" value="Intergrase catalytic core"/>
    <property type="match status" value="1"/>
</dbReference>
<dbReference type="Gene3D" id="1.10.150.130">
    <property type="match status" value="1"/>
</dbReference>
<dbReference type="SUPFAM" id="SSF56349">
    <property type="entry name" value="DNA breaking-rejoining enzymes"/>
    <property type="match status" value="1"/>
</dbReference>
<dbReference type="GO" id="GO:0006310">
    <property type="term" value="P:DNA recombination"/>
    <property type="evidence" value="ECO:0007669"/>
    <property type="project" value="UniProtKB-KW"/>
</dbReference>
<dbReference type="RefSeq" id="WP_100496556.1">
    <property type="nucleotide sequence ID" value="NZ_PGLQ01000003.1"/>
</dbReference>
<evidence type="ECO:0000259" key="6">
    <source>
        <dbReference type="PROSITE" id="PS51898"/>
    </source>
</evidence>
<dbReference type="Proteomes" id="UP000228755">
    <property type="component" value="Unassembled WGS sequence"/>
</dbReference>
<feature type="region of interest" description="Disordered" evidence="5">
    <location>
        <begin position="77"/>
        <end position="103"/>
    </location>
</feature>
<accession>A0A2M9HQF6</accession>
<dbReference type="InterPro" id="IPR010998">
    <property type="entry name" value="Integrase_recombinase_N"/>
</dbReference>
<protein>
    <recommendedName>
        <fullName evidence="6">Tyr recombinase domain-containing protein</fullName>
    </recommendedName>
</protein>
<gene>
    <name evidence="7" type="ORF">CUU80_06810</name>
</gene>
<dbReference type="PANTHER" id="PTHR30629">
    <property type="entry name" value="PROPHAGE INTEGRASE"/>
    <property type="match status" value="1"/>
</dbReference>
<keyword evidence="8" id="KW-1185">Reference proteome</keyword>
<evidence type="ECO:0000313" key="7">
    <source>
        <dbReference type="EMBL" id="PJM79039.1"/>
    </source>
</evidence>